<name>A0A2N3L4B8_9PROT</name>
<evidence type="ECO:0000256" key="4">
    <source>
        <dbReference type="ARBA" id="ARBA00022692"/>
    </source>
</evidence>
<feature type="transmembrane region" description="Helical" evidence="7">
    <location>
        <begin position="83"/>
        <end position="110"/>
    </location>
</feature>
<keyword evidence="5 7" id="KW-1133">Transmembrane helix</keyword>
<dbReference type="RefSeq" id="WP_101303861.1">
    <property type="nucleotide sequence ID" value="NZ_NXGX01000006.1"/>
</dbReference>
<dbReference type="PANTHER" id="PTHR42775:SF1">
    <property type="entry name" value="PERMEASE RV2963-RELATED"/>
    <property type="match status" value="1"/>
</dbReference>
<dbReference type="Pfam" id="PF03773">
    <property type="entry name" value="ArsP_1"/>
    <property type="match status" value="1"/>
</dbReference>
<accession>A0A2N3L4B8</accession>
<evidence type="ECO:0000256" key="5">
    <source>
        <dbReference type="ARBA" id="ARBA00022989"/>
    </source>
</evidence>
<feature type="transmembrane region" description="Helical" evidence="7">
    <location>
        <begin position="36"/>
        <end position="62"/>
    </location>
</feature>
<dbReference type="GO" id="GO:0005886">
    <property type="term" value="C:plasma membrane"/>
    <property type="evidence" value="ECO:0007669"/>
    <property type="project" value="UniProtKB-SubCell"/>
</dbReference>
<keyword evidence="9" id="KW-1185">Reference proteome</keyword>
<dbReference type="InterPro" id="IPR053166">
    <property type="entry name" value="UPF0718_permease"/>
</dbReference>
<dbReference type="AlphaFoldDB" id="A0A2N3L4B8"/>
<comment type="similarity">
    <text evidence="2">Belongs to the UPF0718 family.</text>
</comment>
<dbReference type="Proteomes" id="UP000233332">
    <property type="component" value="Unassembled WGS sequence"/>
</dbReference>
<comment type="subcellular location">
    <subcellularLocation>
        <location evidence="1">Cell membrane</location>
        <topology evidence="1">Multi-pass membrane protein</topology>
    </subcellularLocation>
</comment>
<reference evidence="8 9" key="1">
    <citation type="submission" date="2017-09" db="EMBL/GenBank/DDBJ databases">
        <title>Biodiversity and function of Thalassospira species in the particle-attached aromatic-hydrocarbon-degrading consortia from the surface seawater of the China South Sea.</title>
        <authorList>
            <person name="Dong C."/>
            <person name="Lai Q."/>
            <person name="Shao Z."/>
        </authorList>
    </citation>
    <scope>NUCLEOTIDE SEQUENCE [LARGE SCALE GENOMIC DNA]</scope>
    <source>
        <strain evidence="8 9">139Z-12</strain>
    </source>
</reference>
<keyword evidence="3" id="KW-1003">Cell membrane</keyword>
<organism evidence="8 9">
    <name type="scientific">Thalassospira lohafexi</name>
    <dbReference type="NCBI Taxonomy" id="744227"/>
    <lineage>
        <taxon>Bacteria</taxon>
        <taxon>Pseudomonadati</taxon>
        <taxon>Pseudomonadota</taxon>
        <taxon>Alphaproteobacteria</taxon>
        <taxon>Rhodospirillales</taxon>
        <taxon>Thalassospiraceae</taxon>
        <taxon>Thalassospira</taxon>
    </lineage>
</organism>
<evidence type="ECO:0000256" key="2">
    <source>
        <dbReference type="ARBA" id="ARBA00006386"/>
    </source>
</evidence>
<feature type="transmembrane region" description="Helical" evidence="7">
    <location>
        <begin position="316"/>
        <end position="337"/>
    </location>
</feature>
<keyword evidence="4 7" id="KW-0812">Transmembrane</keyword>
<proteinExistence type="inferred from homology"/>
<keyword evidence="6 7" id="KW-0472">Membrane</keyword>
<evidence type="ECO:0000313" key="8">
    <source>
        <dbReference type="EMBL" id="PKR57530.1"/>
    </source>
</evidence>
<evidence type="ECO:0000256" key="3">
    <source>
        <dbReference type="ARBA" id="ARBA00022475"/>
    </source>
</evidence>
<dbReference type="EMBL" id="NXGX01000006">
    <property type="protein sequence ID" value="PKR57530.1"/>
    <property type="molecule type" value="Genomic_DNA"/>
</dbReference>
<feature type="transmembrane region" description="Helical" evidence="7">
    <location>
        <begin position="250"/>
        <end position="267"/>
    </location>
</feature>
<feature type="transmembrane region" description="Helical" evidence="7">
    <location>
        <begin position="12"/>
        <end position="30"/>
    </location>
</feature>
<dbReference type="InterPro" id="IPR005524">
    <property type="entry name" value="DUF318"/>
</dbReference>
<evidence type="ECO:0000256" key="6">
    <source>
        <dbReference type="ARBA" id="ARBA00023136"/>
    </source>
</evidence>
<evidence type="ECO:0000256" key="7">
    <source>
        <dbReference type="SAM" id="Phobius"/>
    </source>
</evidence>
<comment type="caution">
    <text evidence="8">The sequence shown here is derived from an EMBL/GenBank/DDBJ whole genome shotgun (WGS) entry which is preliminary data.</text>
</comment>
<evidence type="ECO:0000313" key="9">
    <source>
        <dbReference type="Proteomes" id="UP000233332"/>
    </source>
</evidence>
<sequence>MNGNSAAANRSKIGLIVLAVALATTAIIVWPTQAWIMARFIALSLLSVAPVVVPGIFLTAWVMASGADAHIARAFEGRLFPTVIVASAIGAITPVCGITILPLMAGLLAAGIPLAPVMAFWLASPITDPAMLATTVATLGVSFAVGKTLAAFGLGLWGGFITSVFSSSPWVTTPLRNNKLVGSIQQCQISEQTPFTARIWSDASRRASFKRNFIATTRLILICLIPAFAAEHALNAVLPAKALSAFVGEDVWWAIPFAVFVGAPAYLDGYAALPLTRGLMEHGMSSGAAMAFLVSGGVVSIWGALAILPILKLKTFFLYLALAVSGSLIAGYVFDLVS</sequence>
<protein>
    <submittedName>
        <fullName evidence="8">Permease</fullName>
    </submittedName>
</protein>
<feature type="transmembrane region" description="Helical" evidence="7">
    <location>
        <begin position="130"/>
        <end position="157"/>
    </location>
</feature>
<feature type="transmembrane region" description="Helical" evidence="7">
    <location>
        <begin position="213"/>
        <end position="230"/>
    </location>
</feature>
<gene>
    <name evidence="8" type="ORF">COO92_16450</name>
</gene>
<evidence type="ECO:0000256" key="1">
    <source>
        <dbReference type="ARBA" id="ARBA00004651"/>
    </source>
</evidence>
<feature type="transmembrane region" description="Helical" evidence="7">
    <location>
        <begin position="288"/>
        <end position="310"/>
    </location>
</feature>
<dbReference type="PANTHER" id="PTHR42775">
    <property type="entry name" value="PERMEASE RV2963-RELATED"/>
    <property type="match status" value="1"/>
</dbReference>